<sequence>MKSRSIFKIFVSPLATVLLFATIFFAACTKADYGDDFKPSPPPPIGDYNSSNDVAKDAIIAKWSFEGVLKDSIANIASTKDTAIGYATGRQGFGQAYQGKDGAYAVYGSPGAAILGLASYSISMWVKAGPTNTQARGILSINRQDDFWGNLDIYQENYGADQTTMYFKVHMNNDNAPVWKGQFTETKIANAIGKWVHVAITYDGATSAYRIYANNQLQVISSAGNQPTTTPTLHGDDPATNPNAAYGPLKFLNANKMVIGTWQFQTNPSLTDGAGGQSWAGSFLGAIDELRIFNRALTAKEVTALFKLEKLGL</sequence>
<evidence type="ECO:0000313" key="3">
    <source>
        <dbReference type="Proteomes" id="UP000812270"/>
    </source>
</evidence>
<organism evidence="2 3">
    <name type="scientific">Pinibacter aurantiacus</name>
    <dbReference type="NCBI Taxonomy" id="2851599"/>
    <lineage>
        <taxon>Bacteria</taxon>
        <taxon>Pseudomonadati</taxon>
        <taxon>Bacteroidota</taxon>
        <taxon>Chitinophagia</taxon>
        <taxon>Chitinophagales</taxon>
        <taxon>Chitinophagaceae</taxon>
        <taxon>Pinibacter</taxon>
    </lineage>
</organism>
<accession>A0A9E2W820</accession>
<name>A0A9E2W820_9BACT</name>
<dbReference type="PROSITE" id="PS51257">
    <property type="entry name" value="PROKAR_LIPOPROTEIN"/>
    <property type="match status" value="1"/>
</dbReference>
<proteinExistence type="predicted"/>
<gene>
    <name evidence="2" type="ORF">KTO63_11225</name>
</gene>
<protein>
    <submittedName>
        <fullName evidence="2">LamG domain-containing protein</fullName>
    </submittedName>
</protein>
<dbReference type="Proteomes" id="UP000812270">
    <property type="component" value="Unassembled WGS sequence"/>
</dbReference>
<dbReference type="Pfam" id="PF13385">
    <property type="entry name" value="Laminin_G_3"/>
    <property type="match status" value="1"/>
</dbReference>
<dbReference type="RefSeq" id="WP_217791379.1">
    <property type="nucleotide sequence ID" value="NZ_JAHSPG010000008.1"/>
</dbReference>
<dbReference type="EMBL" id="JAHSPG010000008">
    <property type="protein sequence ID" value="MBV4357721.1"/>
    <property type="molecule type" value="Genomic_DNA"/>
</dbReference>
<evidence type="ECO:0000313" key="2">
    <source>
        <dbReference type="EMBL" id="MBV4357721.1"/>
    </source>
</evidence>
<feature type="chain" id="PRO_5038650796" evidence="1">
    <location>
        <begin position="27"/>
        <end position="313"/>
    </location>
</feature>
<keyword evidence="1" id="KW-0732">Signal</keyword>
<reference evidence="2" key="1">
    <citation type="submission" date="2021-06" db="EMBL/GenBank/DDBJ databases">
        <authorList>
            <person name="Huq M.A."/>
        </authorList>
    </citation>
    <scope>NUCLEOTIDE SEQUENCE</scope>
    <source>
        <strain evidence="2">MAH-26</strain>
    </source>
</reference>
<keyword evidence="3" id="KW-1185">Reference proteome</keyword>
<feature type="signal peptide" evidence="1">
    <location>
        <begin position="1"/>
        <end position="26"/>
    </location>
</feature>
<evidence type="ECO:0000256" key="1">
    <source>
        <dbReference type="SAM" id="SignalP"/>
    </source>
</evidence>
<dbReference type="AlphaFoldDB" id="A0A9E2W820"/>
<comment type="caution">
    <text evidence="2">The sequence shown here is derived from an EMBL/GenBank/DDBJ whole genome shotgun (WGS) entry which is preliminary data.</text>
</comment>